<feature type="compositionally biased region" description="Polar residues" evidence="1">
    <location>
        <begin position="10"/>
        <end position="26"/>
    </location>
</feature>
<proteinExistence type="predicted"/>
<organism evidence="2 3">
    <name type="scientific">Micropterus dolomieu adomavirus 1</name>
    <dbReference type="NCBI Taxonomy" id="2744370"/>
    <lineage>
        <taxon>Viruses</taxon>
        <taxon>Adomaviruses</taxon>
    </lineage>
</organism>
<sequence length="253" mass="29155">MNGRFLIGSASPSISSLPRLQTNSQGTKRKAEEEPVDLVHRDPTAYIRSHRPFTSWAYMSQDEMKRSFKAFPWRTRVRLFVSRTFPDLKEGHAAVSFVEDGLGHAHYVVTYNNKDSIVYFDPLGRPYHETMLGLPAGAPHIVDVLAHIQPLNTPYCGPYCLFFLAVLMTELSPSRTHITNVRARIRYHLHRYMFFGDLSEHIEPNDSLAEIFVIDHKLGEEFHDPEEYPNISNYMKSGIKRNYVKNRKNAKTS</sequence>
<reference evidence="2" key="1">
    <citation type="submission" date="2021-07" db="EMBL/GenBank/DDBJ databases">
        <title>Novel Adomaviruses Associated with Blotchy Bass Syndrome and Mucoid Lesions on Smallmouth Bass (Micropterus dolomieu).</title>
        <authorList>
            <person name="Iwanowicz L.R."/>
            <person name="Young K.T."/>
            <person name="Adams C.R."/>
            <person name="Blazer V.S."/>
            <person name="Walsh H.L."/>
            <person name="Raines C.D."/>
            <person name="Cornman R.S."/>
        </authorList>
    </citation>
    <scope>NUCLEOTIDE SEQUENCE</scope>
    <source>
        <strain evidence="2">SUSMA89</strain>
    </source>
</reference>
<dbReference type="SUPFAM" id="SSF54001">
    <property type="entry name" value="Cysteine proteinases"/>
    <property type="match status" value="1"/>
</dbReference>
<dbReference type="Proteomes" id="UP001242828">
    <property type="component" value="Segment"/>
</dbReference>
<name>A0AAE9C7B8_9VIRU</name>
<dbReference type="EMBL" id="MZ673484">
    <property type="protein sequence ID" value="UFQ21633.1"/>
    <property type="molecule type" value="Genomic_DNA"/>
</dbReference>
<protein>
    <submittedName>
        <fullName evidence="2">LO8</fullName>
    </submittedName>
</protein>
<evidence type="ECO:0000313" key="2">
    <source>
        <dbReference type="EMBL" id="UFQ21633.1"/>
    </source>
</evidence>
<evidence type="ECO:0000313" key="3">
    <source>
        <dbReference type="Proteomes" id="UP001242828"/>
    </source>
</evidence>
<dbReference type="InterPro" id="IPR038765">
    <property type="entry name" value="Papain-like_cys_pep_sf"/>
</dbReference>
<accession>A0AAE9C7B8</accession>
<evidence type="ECO:0000256" key="1">
    <source>
        <dbReference type="SAM" id="MobiDB-lite"/>
    </source>
</evidence>
<feature type="region of interest" description="Disordered" evidence="1">
    <location>
        <begin position="1"/>
        <end position="34"/>
    </location>
</feature>